<dbReference type="RefSeq" id="WP_125415110.1">
    <property type="nucleotide sequence ID" value="NZ_RJPH01000001.1"/>
</dbReference>
<sequence length="206" mass="23908">MIIHTEVNADTSSLNFMSVQKIHVRRWEIIGDYRRREEYLQYLLSQLYDYSTKNNFNLYLVLGDDCFNDNSRIIQYYKLWKLLKKQHLEVRNAIYSDEIMITKNNKVKFFGGIQILDRESVPGIASILIEKLTAHLLLLPEGLKVTTFLQPGFSKIIAENSEYIENVVSSGGIVLFREGHFDDRNTGFIGFGRLSLITKDLFGKTK</sequence>
<dbReference type="Proteomes" id="UP000278274">
    <property type="component" value="Unassembled WGS sequence"/>
</dbReference>
<evidence type="ECO:0000313" key="2">
    <source>
        <dbReference type="Proteomes" id="UP000278274"/>
    </source>
</evidence>
<gene>
    <name evidence="1" type="ORF">D8805_00835</name>
</gene>
<organism evidence="1 2">
    <name type="scientific">Streptococcus oralis subsp. dentisani</name>
    <dbReference type="NCBI Taxonomy" id="1458253"/>
    <lineage>
        <taxon>Bacteria</taxon>
        <taxon>Bacillati</taxon>
        <taxon>Bacillota</taxon>
        <taxon>Bacilli</taxon>
        <taxon>Lactobacillales</taxon>
        <taxon>Streptococcaceae</taxon>
        <taxon>Streptococcus</taxon>
    </lineage>
</organism>
<name>A0A428G6P3_STROR</name>
<evidence type="ECO:0000313" key="1">
    <source>
        <dbReference type="EMBL" id="RSJ70574.1"/>
    </source>
</evidence>
<accession>A0A428G6P3</accession>
<protein>
    <submittedName>
        <fullName evidence="1">Uncharacterized protein</fullName>
    </submittedName>
</protein>
<comment type="caution">
    <text evidence="1">The sequence shown here is derived from an EMBL/GenBank/DDBJ whole genome shotgun (WGS) entry which is preliminary data.</text>
</comment>
<proteinExistence type="predicted"/>
<dbReference type="AlphaFoldDB" id="A0A428G6P3"/>
<dbReference type="EMBL" id="RJPH01000001">
    <property type="protein sequence ID" value="RSJ70574.1"/>
    <property type="molecule type" value="Genomic_DNA"/>
</dbReference>
<reference evidence="1 2" key="1">
    <citation type="submission" date="2018-11" db="EMBL/GenBank/DDBJ databases">
        <title>Species Designations Belie Phenotypic and Genotypic Heterogeneity in Oral Streptococci.</title>
        <authorList>
            <person name="Velsko I."/>
        </authorList>
    </citation>
    <scope>NUCLEOTIDE SEQUENCE [LARGE SCALE GENOMIC DNA]</scope>
    <source>
        <strain evidence="1 2">BCA2</strain>
    </source>
</reference>